<dbReference type="SUPFAM" id="SSF48452">
    <property type="entry name" value="TPR-like"/>
    <property type="match status" value="2"/>
</dbReference>
<dbReference type="EMBL" id="QZAL01000191">
    <property type="protein sequence ID" value="THW34059.1"/>
    <property type="molecule type" value="Genomic_DNA"/>
</dbReference>
<reference evidence="1 2" key="1">
    <citation type="submission" date="2018-10" db="EMBL/GenBank/DDBJ databases">
        <title>Fifty Aureobasidium pullulans genomes reveal a recombining polyextremotolerant generalist.</title>
        <authorList>
            <person name="Gostincar C."/>
            <person name="Turk M."/>
            <person name="Zajc J."/>
            <person name="Gunde-Cimerman N."/>
        </authorList>
    </citation>
    <scope>NUCLEOTIDE SEQUENCE [LARGE SCALE GENOMIC DNA]</scope>
    <source>
        <strain evidence="1 2">EXF-11013</strain>
    </source>
</reference>
<name>A0A4S8X4A6_AURPU</name>
<dbReference type="PANTHER" id="PTHR46082">
    <property type="entry name" value="ATP/GTP-BINDING PROTEIN-RELATED"/>
    <property type="match status" value="1"/>
</dbReference>
<dbReference type="Gene3D" id="3.40.50.1580">
    <property type="entry name" value="Nucleoside phosphorylase domain"/>
    <property type="match status" value="1"/>
</dbReference>
<dbReference type="InterPro" id="IPR011990">
    <property type="entry name" value="TPR-like_helical_dom_sf"/>
</dbReference>
<dbReference type="GO" id="GO:0009116">
    <property type="term" value="P:nucleoside metabolic process"/>
    <property type="evidence" value="ECO:0007669"/>
    <property type="project" value="InterPro"/>
</dbReference>
<protein>
    <submittedName>
        <fullName evidence="1">Purine and uridine phosphorylase</fullName>
    </submittedName>
</protein>
<dbReference type="SUPFAM" id="SSF52540">
    <property type="entry name" value="P-loop containing nucleoside triphosphate hydrolases"/>
    <property type="match status" value="1"/>
</dbReference>
<dbReference type="PANTHER" id="PTHR46082:SF6">
    <property type="entry name" value="AAA+ ATPASE DOMAIN-CONTAINING PROTEIN-RELATED"/>
    <property type="match status" value="1"/>
</dbReference>
<dbReference type="GO" id="GO:0003824">
    <property type="term" value="F:catalytic activity"/>
    <property type="evidence" value="ECO:0007669"/>
    <property type="project" value="InterPro"/>
</dbReference>
<dbReference type="Proteomes" id="UP000310687">
    <property type="component" value="Unassembled WGS sequence"/>
</dbReference>
<accession>A0A4S8X4A6</accession>
<sequence>MVLTLEDIQIGWICALTTEASVAQLMLDHIYNETIPLPRHDDNIYTYGRINLKTGDGFHNIAIAQLPLAETGKASVATVAKDMRRTFPNIKFGLMVGIAGGIWSRGTDVRLGDVVVGVSDDNGSGVIQYDHGKYLQDSAFVQRGVMNKAPKLLRTAVGIVQRNHMCKIRDYVTSLNSPEIREFAHRPAHDYLFKPKYTHKVKGRSCRHCASDRLRNRPERSFTYPAIHYGPIASGDAVIKDALFAQAIQEKHGVLCFEMEAAGLDAFPCLVIRGISDYADTHKNDDWHPYAAAAAAAYAKEVLAVVPPTAVAQLPSIGNRHWLVPRRSNPFFTGRETTLKRMTEQLIPDHNAKTQILRPISVLQGIGGSGKSEVAIKFAEENRDSFWGVFWIDASTEGNVEQGFAKISQICGLKGAGIEYVLHWLANFGRPWLLVLDNCDDDGVDYPSYCPPSQRGSVIMTTRMTKYRGLGDMQSLNILDREDSILLLLRACNIDPASWKRQKPYAEDAVSLLQQHALSLIHAGSDIKDSENAMRIYEEWISRGVDLHDEDTRVHVHNLGQLYFDTDLYEDAVELLEELVEAETQILPIEDESRQFTMHLLACAHKANDELPKAIRLWEILVETRHGVPSSAEHRGAMLEHLRTFQEALGSAYTQLGYHEKALPILENLVRTWKWFEKPTEQARILPIESLARTYNGLERWQDTVTLLKPVFKYAGAFFPPAHPRLLGIMQDLAEAYIELDEEKKAVVLYEKIADLLLPRLELDPEMVTISYPWVPIQNLAVRYSCIAKHQKAVALLERSMAIMRKHLGDTSADDEDYNDFQEVLMDAREQLRTAGKRPRLVIWMANRYIKHDKAREARNARKNKAGLEA</sequence>
<proteinExistence type="predicted"/>
<gene>
    <name evidence="1" type="ORF">D6D22_08810</name>
</gene>
<dbReference type="InterPro" id="IPR019734">
    <property type="entry name" value="TPR_rpt"/>
</dbReference>
<dbReference type="Pfam" id="PF13374">
    <property type="entry name" value="TPR_10"/>
    <property type="match status" value="1"/>
</dbReference>
<dbReference type="AlphaFoldDB" id="A0A4S8X4A6"/>
<evidence type="ECO:0000313" key="2">
    <source>
        <dbReference type="Proteomes" id="UP000310687"/>
    </source>
</evidence>
<organism evidence="1 2">
    <name type="scientific">Aureobasidium pullulans</name>
    <name type="common">Black yeast</name>
    <name type="synonym">Pullularia pullulans</name>
    <dbReference type="NCBI Taxonomy" id="5580"/>
    <lineage>
        <taxon>Eukaryota</taxon>
        <taxon>Fungi</taxon>
        <taxon>Dikarya</taxon>
        <taxon>Ascomycota</taxon>
        <taxon>Pezizomycotina</taxon>
        <taxon>Dothideomycetes</taxon>
        <taxon>Dothideomycetidae</taxon>
        <taxon>Dothideales</taxon>
        <taxon>Saccotheciaceae</taxon>
        <taxon>Aureobasidium</taxon>
    </lineage>
</organism>
<comment type="caution">
    <text evidence="1">The sequence shown here is derived from an EMBL/GenBank/DDBJ whole genome shotgun (WGS) entry which is preliminary data.</text>
</comment>
<evidence type="ECO:0000313" key="1">
    <source>
        <dbReference type="EMBL" id="THW34059.1"/>
    </source>
</evidence>
<dbReference type="InterPro" id="IPR053137">
    <property type="entry name" value="NLR-like"/>
</dbReference>
<dbReference type="Gene3D" id="1.25.40.10">
    <property type="entry name" value="Tetratricopeptide repeat domain"/>
    <property type="match status" value="2"/>
</dbReference>
<dbReference type="InterPro" id="IPR027417">
    <property type="entry name" value="P-loop_NTPase"/>
</dbReference>
<dbReference type="Pfam" id="PF13181">
    <property type="entry name" value="TPR_8"/>
    <property type="match status" value="1"/>
</dbReference>
<dbReference type="SUPFAM" id="SSF53167">
    <property type="entry name" value="Purine and uridine phosphorylases"/>
    <property type="match status" value="1"/>
</dbReference>
<dbReference type="Gene3D" id="3.40.50.300">
    <property type="entry name" value="P-loop containing nucleotide triphosphate hydrolases"/>
    <property type="match status" value="1"/>
</dbReference>
<dbReference type="InterPro" id="IPR035994">
    <property type="entry name" value="Nucleoside_phosphorylase_sf"/>
</dbReference>